<gene>
    <name evidence="1" type="ORF">VR7878_03808</name>
</gene>
<dbReference type="OrthoDB" id="7857369at2"/>
<evidence type="ECO:0008006" key="3">
    <source>
        <dbReference type="Google" id="ProtNLM"/>
    </source>
</evidence>
<keyword evidence="2" id="KW-1185">Reference proteome</keyword>
<dbReference type="EMBL" id="FULE01000068">
    <property type="protein sequence ID" value="SJN59908.1"/>
    <property type="molecule type" value="Genomic_DNA"/>
</dbReference>
<dbReference type="RefSeq" id="WP_077337639.1">
    <property type="nucleotide sequence ID" value="NZ_FULE01000068.1"/>
</dbReference>
<evidence type="ECO:0000313" key="1">
    <source>
        <dbReference type="EMBL" id="SJN59908.1"/>
    </source>
</evidence>
<accession>A0A1R4LTS7</accession>
<protein>
    <recommendedName>
        <fullName evidence="3">RiboL-PSP-HEPN domain-containing protein</fullName>
    </recommendedName>
</protein>
<dbReference type="Proteomes" id="UP000188276">
    <property type="component" value="Unassembled WGS sequence"/>
</dbReference>
<name>A0A1R4LTS7_VIBR1</name>
<organism evidence="1 2">
    <name type="scientific">Vibrio ruber (strain DSM 16370 / JCM 11486 / BCRC 17186 / CECT 7878 / LMG 23124 / VR1)</name>
    <dbReference type="NCBI Taxonomy" id="1123498"/>
    <lineage>
        <taxon>Bacteria</taxon>
        <taxon>Pseudomonadati</taxon>
        <taxon>Pseudomonadota</taxon>
        <taxon>Gammaproteobacteria</taxon>
        <taxon>Vibrionales</taxon>
        <taxon>Vibrionaceae</taxon>
        <taxon>Vibrio</taxon>
    </lineage>
</organism>
<proteinExistence type="predicted"/>
<dbReference type="AlphaFoldDB" id="A0A1R4LTS7"/>
<sequence length="176" mass="20261">MQHVKIYPHNDLLNLAYHQISTIRTKVASREHDGLGLDCLACLISLSFSVEAIINFVGSKRIDEWKERDSYKNKIKRVCAFAGQEFDSSVGIYNVLWQLKELRDSIAHGKPSEQITTDAQTREQLFEQMECPWDKALNPENVEATYKAVQQFKRVLFKGCEIHLIDTITYSRPVAE</sequence>
<reference evidence="2" key="1">
    <citation type="submission" date="2017-02" db="EMBL/GenBank/DDBJ databases">
        <authorList>
            <person name="Rodrigo-Torres L."/>
            <person name="Arahal R.D."/>
            <person name="Lucena T."/>
        </authorList>
    </citation>
    <scope>NUCLEOTIDE SEQUENCE [LARGE SCALE GENOMIC DNA]</scope>
    <source>
        <strain evidence="2">CECT 7878</strain>
    </source>
</reference>
<evidence type="ECO:0000313" key="2">
    <source>
        <dbReference type="Proteomes" id="UP000188276"/>
    </source>
</evidence>